<protein>
    <submittedName>
        <fullName evidence="2">Uncharacterized protein</fullName>
    </submittedName>
</protein>
<accession>A0AAF3EA68</accession>
<dbReference type="Proteomes" id="UP000887575">
    <property type="component" value="Unassembled WGS sequence"/>
</dbReference>
<keyword evidence="1" id="KW-1185">Reference proteome</keyword>
<reference evidence="2" key="1">
    <citation type="submission" date="2024-02" db="UniProtKB">
        <authorList>
            <consortium name="WormBaseParasite"/>
        </authorList>
    </citation>
    <scope>IDENTIFICATION</scope>
</reference>
<dbReference type="WBParaSite" id="MBELARI_LOCUS10818">
    <property type="protein sequence ID" value="MBELARI_LOCUS10818"/>
    <property type="gene ID" value="MBELARI_LOCUS10818"/>
</dbReference>
<dbReference type="AlphaFoldDB" id="A0AAF3EA68"/>
<evidence type="ECO:0000313" key="2">
    <source>
        <dbReference type="WBParaSite" id="MBELARI_LOCUS10818"/>
    </source>
</evidence>
<organism evidence="1 2">
    <name type="scientific">Mesorhabditis belari</name>
    <dbReference type="NCBI Taxonomy" id="2138241"/>
    <lineage>
        <taxon>Eukaryota</taxon>
        <taxon>Metazoa</taxon>
        <taxon>Ecdysozoa</taxon>
        <taxon>Nematoda</taxon>
        <taxon>Chromadorea</taxon>
        <taxon>Rhabditida</taxon>
        <taxon>Rhabditina</taxon>
        <taxon>Rhabditomorpha</taxon>
        <taxon>Rhabditoidea</taxon>
        <taxon>Rhabditidae</taxon>
        <taxon>Mesorhabditinae</taxon>
        <taxon>Mesorhabditis</taxon>
    </lineage>
</organism>
<proteinExistence type="predicted"/>
<name>A0AAF3EA68_9BILA</name>
<sequence length="110" mass="12646">MRIGAFFSLIVGIQEADEELVSAAFRRRKSERKSRHKLPPEIPEHFRDLVTRGLANSSDYFEFVEQRGVAQKRLEAILGNSIEDESSMSIVASPILFVSQVFQNKYKMIR</sequence>
<evidence type="ECO:0000313" key="1">
    <source>
        <dbReference type="Proteomes" id="UP000887575"/>
    </source>
</evidence>